<dbReference type="AlphaFoldDB" id="A0A135L573"/>
<proteinExistence type="predicted"/>
<reference evidence="5 6" key="1">
    <citation type="submission" date="2016-02" db="EMBL/GenBank/DDBJ databases">
        <title>Draft Genome for Tepidibacillus decaturensis nov. sp. Strain Z9, an Anaerobic, Moderately Thermophilic and Heterotrophic Bacterium from Deep Subsurface of the Illinois Basin, USA.</title>
        <authorList>
            <person name="Dong Y."/>
            <person name="Chang J.Y."/>
            <person name="Sanford R."/>
            <person name="Fouke B.W."/>
        </authorList>
    </citation>
    <scope>NUCLEOTIDE SEQUENCE [LARGE SCALE GENOMIC DNA]</scope>
    <source>
        <strain evidence="5 6">Z9</strain>
    </source>
</reference>
<dbReference type="InterPro" id="IPR017900">
    <property type="entry name" value="4Fe4S_Fe_S_CS"/>
</dbReference>
<dbReference type="STRING" id="1413211.U473_08815"/>
<feature type="domain" description="4Fe-4S ferredoxin-type" evidence="4">
    <location>
        <begin position="143"/>
        <end position="162"/>
    </location>
</feature>
<evidence type="ECO:0000256" key="2">
    <source>
        <dbReference type="ARBA" id="ARBA00023004"/>
    </source>
</evidence>
<dbReference type="Proteomes" id="UP000070352">
    <property type="component" value="Unassembled WGS sequence"/>
</dbReference>
<keyword evidence="1" id="KW-0479">Metal-binding</keyword>
<keyword evidence="3" id="KW-0411">Iron-sulfur</keyword>
<dbReference type="Pfam" id="PF12838">
    <property type="entry name" value="Fer4_7"/>
    <property type="match status" value="1"/>
</dbReference>
<gene>
    <name evidence="5" type="ORF">U473_08815</name>
</gene>
<evidence type="ECO:0000313" key="5">
    <source>
        <dbReference type="EMBL" id="KXG44091.1"/>
    </source>
</evidence>
<accession>A0A135L573</accession>
<comment type="caution">
    <text evidence="5">The sequence shown here is derived from an EMBL/GenBank/DDBJ whole genome shotgun (WGS) entry which is preliminary data.</text>
</comment>
<dbReference type="SUPFAM" id="SSF54862">
    <property type="entry name" value="4Fe-4S ferredoxins"/>
    <property type="match status" value="1"/>
</dbReference>
<evidence type="ECO:0000259" key="4">
    <source>
        <dbReference type="PROSITE" id="PS51379"/>
    </source>
</evidence>
<dbReference type="PROSITE" id="PS51379">
    <property type="entry name" value="4FE4S_FER_2"/>
    <property type="match status" value="2"/>
</dbReference>
<evidence type="ECO:0000256" key="1">
    <source>
        <dbReference type="ARBA" id="ARBA00022723"/>
    </source>
</evidence>
<evidence type="ECO:0000256" key="3">
    <source>
        <dbReference type="ARBA" id="ARBA00023014"/>
    </source>
</evidence>
<dbReference type="InterPro" id="IPR017896">
    <property type="entry name" value="4Fe4S_Fe-S-bd"/>
</dbReference>
<feature type="domain" description="4Fe-4S ferredoxin-type" evidence="4">
    <location>
        <begin position="109"/>
        <end position="139"/>
    </location>
</feature>
<organism evidence="5 6">
    <name type="scientific">Tepidibacillus decaturensis</name>
    <dbReference type="NCBI Taxonomy" id="1413211"/>
    <lineage>
        <taxon>Bacteria</taxon>
        <taxon>Bacillati</taxon>
        <taxon>Bacillota</taxon>
        <taxon>Bacilli</taxon>
        <taxon>Bacillales</taxon>
        <taxon>Bacillaceae</taxon>
        <taxon>Tepidibacillus</taxon>
    </lineage>
</organism>
<dbReference type="EMBL" id="LSKU01000001">
    <property type="protein sequence ID" value="KXG44091.1"/>
    <property type="molecule type" value="Genomic_DNA"/>
</dbReference>
<dbReference type="Gene3D" id="3.30.70.20">
    <property type="match status" value="1"/>
</dbReference>
<sequence length="224" mass="26291">MKWDSQVLMNWIETWNQQFQEQPKFQAQIIHEKSQKKSNYKSISRRDFLIVTKKQVKQQVGSFIFDSFKETSTKEKIPFQQKREVLVQFIQKITPDDKQVDIKLLEQLNIVYITAENSCTLCQRCSMICPTGALQIEKNTYQKSLLFNPIKCINCGICTTRCQHLKQQTHTKISYSDLEQIHTLITKKQDTCPSCGELKNEDQECCEDCHLVRKSREGLLQTLF</sequence>
<evidence type="ECO:0000313" key="6">
    <source>
        <dbReference type="Proteomes" id="UP000070352"/>
    </source>
</evidence>
<dbReference type="PROSITE" id="PS00198">
    <property type="entry name" value="4FE4S_FER_1"/>
    <property type="match status" value="1"/>
</dbReference>
<protein>
    <recommendedName>
        <fullName evidence="4">4Fe-4S ferredoxin-type domain-containing protein</fullName>
    </recommendedName>
</protein>
<keyword evidence="6" id="KW-1185">Reference proteome</keyword>
<keyword evidence="2" id="KW-0408">Iron</keyword>
<dbReference type="GO" id="GO:0051536">
    <property type="term" value="F:iron-sulfur cluster binding"/>
    <property type="evidence" value="ECO:0007669"/>
    <property type="project" value="UniProtKB-KW"/>
</dbReference>
<name>A0A135L573_9BACI</name>
<dbReference type="GO" id="GO:0046872">
    <property type="term" value="F:metal ion binding"/>
    <property type="evidence" value="ECO:0007669"/>
    <property type="project" value="UniProtKB-KW"/>
</dbReference>